<sequence>MAKPTKLDREKIHYCYYCDGIIESVNDIAWKKFPMRTRAGERWYNRKLHVECLSKYHEEVQDAELKQEENTDWDALYQYVKHEILGEKVTKLDQESHKSHIAKRLLGLRLGQYYPSGNNTRILPRGYGFKTILLAFKVVKPKLIPYLTSTEFVNHKHKIDGMMRFVVGEVADVQARLEKQKKSNEKLTQDTTTTTQTTSHDYTSHLKRKEKPKKIKDNVDTGGLL</sequence>
<accession>A0A2B9Q3Z4</accession>
<feature type="compositionally biased region" description="Basic residues" evidence="1">
    <location>
        <begin position="205"/>
        <end position="214"/>
    </location>
</feature>
<evidence type="ECO:0000313" key="3">
    <source>
        <dbReference type="Proteomes" id="UP000223777"/>
    </source>
</evidence>
<feature type="compositionally biased region" description="Low complexity" evidence="1">
    <location>
        <begin position="189"/>
        <end position="201"/>
    </location>
</feature>
<proteinExistence type="predicted"/>
<evidence type="ECO:0000313" key="2">
    <source>
        <dbReference type="EMBL" id="PGO29151.1"/>
    </source>
</evidence>
<dbReference type="Proteomes" id="UP000223777">
    <property type="component" value="Unassembled WGS sequence"/>
</dbReference>
<dbReference type="RefSeq" id="WP_097883424.1">
    <property type="nucleotide sequence ID" value="NZ_NUIL01000015.1"/>
</dbReference>
<gene>
    <name evidence="2" type="ORF">CN984_11925</name>
</gene>
<organism evidence="2 3">
    <name type="scientific">Bacillus cereus</name>
    <dbReference type="NCBI Taxonomy" id="1396"/>
    <lineage>
        <taxon>Bacteria</taxon>
        <taxon>Bacillati</taxon>
        <taxon>Bacillota</taxon>
        <taxon>Bacilli</taxon>
        <taxon>Bacillales</taxon>
        <taxon>Bacillaceae</taxon>
        <taxon>Bacillus</taxon>
        <taxon>Bacillus cereus group</taxon>
    </lineage>
</organism>
<dbReference type="EMBL" id="NUIL01000015">
    <property type="protein sequence ID" value="PGO29151.1"/>
    <property type="molecule type" value="Genomic_DNA"/>
</dbReference>
<feature type="region of interest" description="Disordered" evidence="1">
    <location>
        <begin position="180"/>
        <end position="225"/>
    </location>
</feature>
<evidence type="ECO:0000256" key="1">
    <source>
        <dbReference type="SAM" id="MobiDB-lite"/>
    </source>
</evidence>
<dbReference type="AlphaFoldDB" id="A0A2B9Q3Z4"/>
<comment type="caution">
    <text evidence="2">The sequence shown here is derived from an EMBL/GenBank/DDBJ whole genome shotgun (WGS) entry which is preliminary data.</text>
</comment>
<reference evidence="2 3" key="1">
    <citation type="submission" date="2017-09" db="EMBL/GenBank/DDBJ databases">
        <title>Large-scale bioinformatics analysis of Bacillus genomes uncovers conserved roles of natural products in bacterial physiology.</title>
        <authorList>
            <consortium name="Agbiome Team Llc"/>
            <person name="Bleich R.M."/>
            <person name="Grubbs K.J."/>
            <person name="Santa Maria K.C."/>
            <person name="Allen S.E."/>
            <person name="Farag S."/>
            <person name="Shank E.A."/>
            <person name="Bowers A."/>
        </authorList>
    </citation>
    <scope>NUCLEOTIDE SEQUENCE [LARGE SCALE GENOMIC DNA]</scope>
    <source>
        <strain evidence="2 3">AFS050027</strain>
    </source>
</reference>
<protein>
    <submittedName>
        <fullName evidence="2">Uncharacterized protein</fullName>
    </submittedName>
</protein>
<name>A0A2B9Q3Z4_BACCE</name>